<accession>A0A5R9Q4D9</accession>
<evidence type="ECO:0000259" key="4">
    <source>
        <dbReference type="PROSITE" id="PS50885"/>
    </source>
</evidence>
<evidence type="ECO:0000256" key="3">
    <source>
        <dbReference type="SAM" id="Phobius"/>
    </source>
</evidence>
<dbReference type="CDD" id="cd06225">
    <property type="entry name" value="HAMP"/>
    <property type="match status" value="1"/>
</dbReference>
<name>A0A5R9Q4D9_9GAMM</name>
<dbReference type="InterPro" id="IPR043128">
    <property type="entry name" value="Rev_trsase/Diguanyl_cyclase"/>
</dbReference>
<feature type="transmembrane region" description="Helical" evidence="3">
    <location>
        <begin position="282"/>
        <end position="301"/>
    </location>
</feature>
<feature type="domain" description="HAMP" evidence="4">
    <location>
        <begin position="303"/>
        <end position="356"/>
    </location>
</feature>
<dbReference type="CDD" id="cd01949">
    <property type="entry name" value="GGDEF"/>
    <property type="match status" value="1"/>
</dbReference>
<dbReference type="InterPro" id="IPR003660">
    <property type="entry name" value="HAMP_dom"/>
</dbReference>
<dbReference type="EC" id="2.7.7.65" evidence="1"/>
<keyword evidence="3" id="KW-0472">Membrane</keyword>
<evidence type="ECO:0000259" key="5">
    <source>
        <dbReference type="PROSITE" id="PS50887"/>
    </source>
</evidence>
<dbReference type="EMBL" id="PPSW01000007">
    <property type="protein sequence ID" value="TLX48018.1"/>
    <property type="molecule type" value="Genomic_DNA"/>
</dbReference>
<dbReference type="Gene3D" id="6.10.340.10">
    <property type="match status" value="1"/>
</dbReference>
<keyword evidence="3" id="KW-0812">Transmembrane</keyword>
<dbReference type="GO" id="GO:0005886">
    <property type="term" value="C:plasma membrane"/>
    <property type="evidence" value="ECO:0007669"/>
    <property type="project" value="TreeGrafter"/>
</dbReference>
<dbReference type="GO" id="GO:0043709">
    <property type="term" value="P:cell adhesion involved in single-species biofilm formation"/>
    <property type="evidence" value="ECO:0007669"/>
    <property type="project" value="TreeGrafter"/>
</dbReference>
<dbReference type="InterPro" id="IPR029787">
    <property type="entry name" value="Nucleotide_cyclase"/>
</dbReference>
<dbReference type="GO" id="GO:0007165">
    <property type="term" value="P:signal transduction"/>
    <property type="evidence" value="ECO:0007669"/>
    <property type="project" value="InterPro"/>
</dbReference>
<dbReference type="PANTHER" id="PTHR45138:SF9">
    <property type="entry name" value="DIGUANYLATE CYCLASE DGCM-RELATED"/>
    <property type="match status" value="1"/>
</dbReference>
<dbReference type="AlphaFoldDB" id="A0A5R9Q4D9"/>
<dbReference type="NCBIfam" id="TIGR00254">
    <property type="entry name" value="GGDEF"/>
    <property type="match status" value="1"/>
</dbReference>
<proteinExistence type="predicted"/>
<dbReference type="OrthoDB" id="9812260at2"/>
<dbReference type="InterPro" id="IPR007892">
    <property type="entry name" value="CHASE4"/>
</dbReference>
<dbReference type="Proteomes" id="UP000309186">
    <property type="component" value="Unassembled WGS sequence"/>
</dbReference>
<dbReference type="InterPro" id="IPR050469">
    <property type="entry name" value="Diguanylate_Cyclase"/>
</dbReference>
<organism evidence="6 7">
    <name type="scientific">Pseudoalteromonas phenolica</name>
    <dbReference type="NCBI Taxonomy" id="161398"/>
    <lineage>
        <taxon>Bacteria</taxon>
        <taxon>Pseudomonadati</taxon>
        <taxon>Pseudomonadota</taxon>
        <taxon>Gammaproteobacteria</taxon>
        <taxon>Alteromonadales</taxon>
        <taxon>Pseudoalteromonadaceae</taxon>
        <taxon>Pseudoalteromonas</taxon>
    </lineage>
</organism>
<dbReference type="InterPro" id="IPR000160">
    <property type="entry name" value="GGDEF_dom"/>
</dbReference>
<dbReference type="PROSITE" id="PS50887">
    <property type="entry name" value="GGDEF"/>
    <property type="match status" value="1"/>
</dbReference>
<dbReference type="Pfam" id="PF00990">
    <property type="entry name" value="GGDEF"/>
    <property type="match status" value="1"/>
</dbReference>
<dbReference type="Pfam" id="PF05228">
    <property type="entry name" value="CHASE4"/>
    <property type="match status" value="1"/>
</dbReference>
<gene>
    <name evidence="6" type="ORF">C1E24_04235</name>
</gene>
<evidence type="ECO:0000256" key="1">
    <source>
        <dbReference type="ARBA" id="ARBA00012528"/>
    </source>
</evidence>
<evidence type="ECO:0000313" key="6">
    <source>
        <dbReference type="EMBL" id="TLX48018.1"/>
    </source>
</evidence>
<evidence type="ECO:0000256" key="2">
    <source>
        <dbReference type="ARBA" id="ARBA00034247"/>
    </source>
</evidence>
<comment type="catalytic activity">
    <reaction evidence="2">
        <text>2 GTP = 3',3'-c-di-GMP + 2 diphosphate</text>
        <dbReference type="Rhea" id="RHEA:24898"/>
        <dbReference type="ChEBI" id="CHEBI:33019"/>
        <dbReference type="ChEBI" id="CHEBI:37565"/>
        <dbReference type="ChEBI" id="CHEBI:58805"/>
        <dbReference type="EC" id="2.7.7.65"/>
    </reaction>
</comment>
<protein>
    <recommendedName>
        <fullName evidence="1">diguanylate cyclase</fullName>
        <ecNumber evidence="1">2.7.7.65</ecNumber>
    </recommendedName>
</protein>
<dbReference type="GO" id="GO:1902201">
    <property type="term" value="P:negative regulation of bacterial-type flagellum-dependent cell motility"/>
    <property type="evidence" value="ECO:0007669"/>
    <property type="project" value="TreeGrafter"/>
</dbReference>
<dbReference type="GO" id="GO:0052621">
    <property type="term" value="F:diguanylate cyclase activity"/>
    <property type="evidence" value="ECO:0007669"/>
    <property type="project" value="UniProtKB-EC"/>
</dbReference>
<evidence type="ECO:0000313" key="7">
    <source>
        <dbReference type="Proteomes" id="UP000309186"/>
    </source>
</evidence>
<keyword evidence="3" id="KW-1133">Transmembrane helix</keyword>
<reference evidence="6 7" key="1">
    <citation type="submission" date="2018-01" db="EMBL/GenBank/DDBJ databases">
        <title>Co-occurrence of chitin degradation, pigmentation and bioactivity in marine Pseudoalteromonas.</title>
        <authorList>
            <person name="Paulsen S."/>
            <person name="Gram L."/>
            <person name="Machado H."/>
        </authorList>
    </citation>
    <scope>NUCLEOTIDE SEQUENCE [LARGE SCALE GENOMIC DNA]</scope>
    <source>
        <strain evidence="6 7">S3663</strain>
    </source>
</reference>
<dbReference type="Gene3D" id="3.30.70.270">
    <property type="match status" value="1"/>
</dbReference>
<dbReference type="SUPFAM" id="SSF55073">
    <property type="entry name" value="Nucleotide cyclase"/>
    <property type="match status" value="1"/>
</dbReference>
<comment type="caution">
    <text evidence="6">The sequence shown here is derived from an EMBL/GenBank/DDBJ whole genome shotgun (WGS) entry which is preliminary data.</text>
</comment>
<dbReference type="PROSITE" id="PS50885">
    <property type="entry name" value="HAMP"/>
    <property type="match status" value="1"/>
</dbReference>
<sequence>MRNLIIKSLRLKLFLLFALLLIGFSSVHLLIRYHWTLPQLMALEVENDKKDIKKLGSAFARIQSEMQRLVYDNAVWDEMTRAIEREDKVFLYENYHIRESLQSLNLNGMHFYDYKGKAISHFALENNGDVISDSLFQVASEQQKAQFLIVQSSEPLEQQKLQFKSGLIRYKEDLILFVSSTIMPSVGTGKVYGNMLVWTYLDFKVSLQLTELMQRHIQLHSYSKIPKDKLIIPFEKYKSYPTIRTQDELIYVSFNDVLGNAELVMAYLKPKRMFADQLVEHSMGIALISSIFILAFIYYLINKVVVSPLSSLRKTVYRVIKEGDFSQETNIKRQDEIGHLAHLIDGLFATVDNQKTVLVEANKQLQKLSDTDELTKIANRRALMTFLEVLANEREPALFPISMIMLDIDHFKGYNDHYGHQGGDEVICKVAESLSENTRSSMDLVARYGGEEFTILLTQVNAQEAILVADKLR</sequence>
<dbReference type="PANTHER" id="PTHR45138">
    <property type="entry name" value="REGULATORY COMPONENTS OF SENSORY TRANSDUCTION SYSTEM"/>
    <property type="match status" value="1"/>
</dbReference>
<feature type="domain" description="GGDEF" evidence="5">
    <location>
        <begin position="399"/>
        <end position="473"/>
    </location>
</feature>
<dbReference type="SMART" id="SM00267">
    <property type="entry name" value="GGDEF"/>
    <property type="match status" value="1"/>
</dbReference>